<dbReference type="Proteomes" id="UP000001870">
    <property type="component" value="Chromosome"/>
</dbReference>
<dbReference type="KEGG" id="amc:MADE_1012740"/>
<keyword evidence="2" id="KW-1185">Reference proteome</keyword>
<name>F2G7T3_ALTMD</name>
<dbReference type="EMBL" id="CP001103">
    <property type="protein sequence ID" value="AEA98682.2"/>
    <property type="molecule type" value="Genomic_DNA"/>
</dbReference>
<reference evidence="1 2" key="1">
    <citation type="journal article" date="2008" name="ISME J.">
        <title>Comparative genomics of two ecotypes of the marine planktonic copiotroph Alteromonas macleodii suggests alternative lifestyles associated with different kinds of particulate organic matter.</title>
        <authorList>
            <person name="Ivars-Martinez E."/>
            <person name="Martin-Cuadrado A.B."/>
            <person name="D'Auria G."/>
            <person name="Mira A."/>
            <person name="Ferriera S."/>
            <person name="Johnson J."/>
            <person name="Friedman R."/>
            <person name="Rodriguez-Valera F."/>
        </authorList>
    </citation>
    <scope>NUCLEOTIDE SEQUENCE [LARGE SCALE GENOMIC DNA]</scope>
    <source>
        <strain evidence="2">DSM 17117 / CIP 110805 / LMG 28347 / Deep ecotype</strain>
    </source>
</reference>
<sequence length="44" mass="5228">MRLESPIFKKMGFSFAQCILFSQLLQVYKKIWLHAFKIKGLQPI</sequence>
<accession>F2G7T3</accession>
<proteinExistence type="predicted"/>
<reference evidence="1 2" key="2">
    <citation type="journal article" date="2015" name="Antonie Van Leeuwenhoek">
        <title>Ecophysiological diversity of a novel member of the genus Alteromonas, and description of Alteromonas mediterranea sp. nov.</title>
        <authorList>
            <person name="Ivanova E.P."/>
            <person name="Lopez-Perez M."/>
            <person name="Zabalos M."/>
            <person name="Nguyen S.H."/>
            <person name="Webb H.K."/>
            <person name="Ryan J."/>
            <person name="Lagutin K."/>
            <person name="Vyssotski M."/>
            <person name="Crawford R.J."/>
            <person name="Rodriguez-Valera F."/>
        </authorList>
    </citation>
    <scope>NUCLEOTIDE SEQUENCE [LARGE SCALE GENOMIC DNA]</scope>
    <source>
        <strain evidence="2">DSM 17117 / CIP 110805 / LMG 28347 / Deep ecotype</strain>
    </source>
</reference>
<dbReference type="AlphaFoldDB" id="F2G7T3"/>
<protein>
    <submittedName>
        <fullName evidence="1">Uncharacterized protein</fullName>
    </submittedName>
</protein>
<dbReference type="HOGENOM" id="CLU_3211559_0_0_6"/>
<evidence type="ECO:0000313" key="1">
    <source>
        <dbReference type="EMBL" id="AEA98682.2"/>
    </source>
</evidence>
<organism evidence="1 2">
    <name type="scientific">Alteromonas mediterranea (strain DSM 17117 / CIP 110805 / LMG 28347 / Deep ecotype)</name>
    <dbReference type="NCBI Taxonomy" id="1774373"/>
    <lineage>
        <taxon>Bacteria</taxon>
        <taxon>Pseudomonadati</taxon>
        <taxon>Pseudomonadota</taxon>
        <taxon>Gammaproteobacteria</taxon>
        <taxon>Alteromonadales</taxon>
        <taxon>Alteromonadaceae</taxon>
        <taxon>Alteromonas/Salinimonas group</taxon>
        <taxon>Alteromonas</taxon>
    </lineage>
</organism>
<gene>
    <name evidence="1" type="ordered locus">MADE_1012740</name>
</gene>
<evidence type="ECO:0000313" key="2">
    <source>
        <dbReference type="Proteomes" id="UP000001870"/>
    </source>
</evidence>